<gene>
    <name evidence="1" type="ORF">SAMN05216236_1445</name>
</gene>
<dbReference type="RefSeq" id="WP_027260263.1">
    <property type="nucleotide sequence ID" value="NZ_FPAW01000044.1"/>
</dbReference>
<sequence length="72" mass="8121">MQPDKLVMMANQIATYFATQPGTDQAERVAAHLNDFWEPRMRAKLSHHYENGGTGMSQLAREAMAFIRVPAD</sequence>
<dbReference type="Pfam" id="PF11390">
    <property type="entry name" value="FdsD"/>
    <property type="match status" value="1"/>
</dbReference>
<organism evidence="1 2">
    <name type="scientific">Sedimentitalea nanhaiensis</name>
    <dbReference type="NCBI Taxonomy" id="999627"/>
    <lineage>
        <taxon>Bacteria</taxon>
        <taxon>Pseudomonadati</taxon>
        <taxon>Pseudomonadota</taxon>
        <taxon>Alphaproteobacteria</taxon>
        <taxon>Rhodobacterales</taxon>
        <taxon>Paracoccaceae</taxon>
        <taxon>Sedimentitalea</taxon>
    </lineage>
</organism>
<protein>
    <submittedName>
        <fullName evidence="1">Formate dehydrogenase subunit delta</fullName>
    </submittedName>
</protein>
<evidence type="ECO:0000313" key="1">
    <source>
        <dbReference type="EMBL" id="SFU18821.1"/>
    </source>
</evidence>
<name>A0A1I7E4F8_9RHOB</name>
<proteinExistence type="predicted"/>
<evidence type="ECO:0000313" key="2">
    <source>
        <dbReference type="Proteomes" id="UP000182466"/>
    </source>
</evidence>
<dbReference type="AlphaFoldDB" id="A0A1I7E4F8"/>
<dbReference type="InterPro" id="IPR021074">
    <property type="entry name" value="Formate_DH_dsu"/>
</dbReference>
<reference evidence="1 2" key="1">
    <citation type="submission" date="2016-10" db="EMBL/GenBank/DDBJ databases">
        <authorList>
            <person name="de Groot N.N."/>
        </authorList>
    </citation>
    <scope>NUCLEOTIDE SEQUENCE [LARGE SCALE GENOMIC DNA]</scope>
    <source>
        <strain evidence="1 2">CGMCC 1.10959</strain>
    </source>
</reference>
<keyword evidence="2" id="KW-1185">Reference proteome</keyword>
<accession>A0A1I7E4F8</accession>
<dbReference type="EMBL" id="FPAW01000044">
    <property type="protein sequence ID" value="SFU18821.1"/>
    <property type="molecule type" value="Genomic_DNA"/>
</dbReference>
<dbReference type="STRING" id="999627.SAMN05216236_1445"/>
<dbReference type="Proteomes" id="UP000182466">
    <property type="component" value="Unassembled WGS sequence"/>
</dbReference>
<dbReference type="OrthoDB" id="7409377at2"/>